<keyword evidence="3" id="KW-0472">Membrane</keyword>
<feature type="compositionally biased region" description="Polar residues" evidence="2">
    <location>
        <begin position="64"/>
        <end position="73"/>
    </location>
</feature>
<dbReference type="InterPro" id="IPR036757">
    <property type="entry name" value="TFR-like_dimer_dom_sf"/>
</dbReference>
<dbReference type="InterPro" id="IPR039373">
    <property type="entry name" value="Peptidase_M28B"/>
</dbReference>
<protein>
    <submittedName>
        <fullName evidence="6">Uncharacterized protein</fullName>
    </submittedName>
</protein>
<feature type="region of interest" description="Disordered" evidence="2">
    <location>
        <begin position="58"/>
        <end position="77"/>
    </location>
</feature>
<reference evidence="6" key="1">
    <citation type="submission" date="2023-01" db="EMBL/GenBank/DDBJ databases">
        <title>Genome assembly of the deep-sea coral Lophelia pertusa.</title>
        <authorList>
            <person name="Herrera S."/>
            <person name="Cordes E."/>
        </authorList>
    </citation>
    <scope>NUCLEOTIDE SEQUENCE</scope>
    <source>
        <strain evidence="6">USNM1676648</strain>
        <tissue evidence="6">Polyp</tissue>
    </source>
</reference>
<keyword evidence="3" id="KW-1133">Transmembrane helix</keyword>
<dbReference type="SUPFAM" id="SSF52025">
    <property type="entry name" value="PA domain"/>
    <property type="match status" value="1"/>
</dbReference>
<dbReference type="Gene3D" id="3.40.630.10">
    <property type="entry name" value="Zn peptidases"/>
    <property type="match status" value="1"/>
</dbReference>
<dbReference type="Pfam" id="PF04253">
    <property type="entry name" value="TFR_dimer"/>
    <property type="match status" value="1"/>
</dbReference>
<dbReference type="Gene3D" id="1.20.930.40">
    <property type="entry name" value="Transferrin receptor-like, dimerisation domain"/>
    <property type="match status" value="1"/>
</dbReference>
<dbReference type="PANTHER" id="PTHR10404">
    <property type="entry name" value="N-ACETYLATED-ALPHA-LINKED ACIDIC DIPEPTIDASE"/>
    <property type="match status" value="1"/>
</dbReference>
<dbReference type="Proteomes" id="UP001163046">
    <property type="component" value="Unassembled WGS sequence"/>
</dbReference>
<name>A0A9W9ZHE1_9CNID</name>
<evidence type="ECO:0000256" key="2">
    <source>
        <dbReference type="SAM" id="MobiDB-lite"/>
    </source>
</evidence>
<keyword evidence="3" id="KW-0812">Transmembrane</keyword>
<evidence type="ECO:0000256" key="3">
    <source>
        <dbReference type="SAM" id="Phobius"/>
    </source>
</evidence>
<evidence type="ECO:0000313" key="7">
    <source>
        <dbReference type="Proteomes" id="UP001163046"/>
    </source>
</evidence>
<evidence type="ECO:0000259" key="5">
    <source>
        <dbReference type="Pfam" id="PF04389"/>
    </source>
</evidence>
<feature type="domain" description="Peptidase M28" evidence="5">
    <location>
        <begin position="355"/>
        <end position="559"/>
    </location>
</feature>
<comment type="similarity">
    <text evidence="1">Belongs to the peptidase M28 family. M28B subfamily.</text>
</comment>
<proteinExistence type="inferred from homology"/>
<comment type="caution">
    <text evidence="6">The sequence shown here is derived from an EMBL/GenBank/DDBJ whole genome shotgun (WGS) entry which is preliminary data.</text>
</comment>
<feature type="domain" description="Transferrin receptor-like dimerisation" evidence="4">
    <location>
        <begin position="631"/>
        <end position="737"/>
    </location>
</feature>
<feature type="transmembrane region" description="Helical" evidence="3">
    <location>
        <begin position="30"/>
        <end position="52"/>
    </location>
</feature>
<dbReference type="FunFam" id="3.40.630.10:FF:000101">
    <property type="entry name" value="N-acetylated alpha-linked acidic dipeptidase like 1"/>
    <property type="match status" value="1"/>
</dbReference>
<sequence length="745" mass="83133">MELTSSKLRLSPSVSSEIEFTGSRLRKRQIIFIVLFVGVISVSGGFLLGYFVKGNKNTTREEGSSGTNGQNPRNRFDNSEAFSRFEEEVSTSELKENLRFFSQKPHLAGLERQRELADSLAQNWREYGFDNVELPSYKVLLSYPMEDNPNIISIVADNGTIVKNITEQITVSSGPGIKNTSLFTPYTAYSSNGTAEGKLVYVNNGNQQDLNELEKRNISLNGTILLSRNYFGFYQTAHLAISKGAKGLLMYPDPQTYARDGVGRNSTYPNAPWLSSEAVQLAGIYGEFGDPLTKRLPSMEGIYRTAKKEWEEILPILLQPISYGTARFLLEQAGESNQTIKLTINNQLAEKTIYNVIGTITGREEPNRYIFLGNHRDAWVYGAADASTGISVLKETSRVLGHLLKQGWRPRRTIKLCSFGGEEFGLIGSVEWMEENSLIFKDRGVAYLNTDVPVQGNYVLLAQTGPLLSDVIYKWTKMVKVPGEDGKHESIYDVMLKRGPTPSTPGEPKLSHYSFASDYIPFYFMAGIPSADFSYFFGFDKEKGGWQLYPSYHTQEDTFYWVEKFADPQFEIHRAMTLLIGGMLLDLADSRIIPLNVLRLNHSLHQAYSAVTASKTSFVNEKRVRDGILAVDRSLRGFSRVCDLFASAVNETKSGEKGDSLRLQLLNDQLAQVGKAFIDPRVFVPNAQVFQNVFSGHNFPGVSQAFNDATETNDTSKILEQLSIVTVAISTAAKILEPITIPPDN</sequence>
<keyword evidence="7" id="KW-1185">Reference proteome</keyword>
<dbReference type="EMBL" id="MU826354">
    <property type="protein sequence ID" value="KAJ7380064.1"/>
    <property type="molecule type" value="Genomic_DNA"/>
</dbReference>
<evidence type="ECO:0000313" key="6">
    <source>
        <dbReference type="EMBL" id="KAJ7380064.1"/>
    </source>
</evidence>
<dbReference type="InterPro" id="IPR007484">
    <property type="entry name" value="Peptidase_M28"/>
</dbReference>
<dbReference type="InterPro" id="IPR007365">
    <property type="entry name" value="TFR-like_dimer_dom"/>
</dbReference>
<dbReference type="PANTHER" id="PTHR10404:SF78">
    <property type="entry name" value="N-ACETYLATED ALPHA-LINKED ACIDIC DIPEPTIDASE 2"/>
    <property type="match status" value="1"/>
</dbReference>
<dbReference type="GO" id="GO:0004180">
    <property type="term" value="F:carboxypeptidase activity"/>
    <property type="evidence" value="ECO:0007669"/>
    <property type="project" value="TreeGrafter"/>
</dbReference>
<dbReference type="AlphaFoldDB" id="A0A9W9ZHE1"/>
<evidence type="ECO:0000259" key="4">
    <source>
        <dbReference type="Pfam" id="PF04253"/>
    </source>
</evidence>
<dbReference type="InterPro" id="IPR046450">
    <property type="entry name" value="PA_dom_sf"/>
</dbReference>
<dbReference type="Gene3D" id="3.50.30.30">
    <property type="match status" value="1"/>
</dbReference>
<evidence type="ECO:0000256" key="1">
    <source>
        <dbReference type="ARBA" id="ARBA00005634"/>
    </source>
</evidence>
<gene>
    <name evidence="6" type="ORF">OS493_010772</name>
</gene>
<dbReference type="SUPFAM" id="SSF47672">
    <property type="entry name" value="Transferrin receptor-like dimerisation domain"/>
    <property type="match status" value="1"/>
</dbReference>
<organism evidence="6 7">
    <name type="scientific">Desmophyllum pertusum</name>
    <dbReference type="NCBI Taxonomy" id="174260"/>
    <lineage>
        <taxon>Eukaryota</taxon>
        <taxon>Metazoa</taxon>
        <taxon>Cnidaria</taxon>
        <taxon>Anthozoa</taxon>
        <taxon>Hexacorallia</taxon>
        <taxon>Scleractinia</taxon>
        <taxon>Caryophylliina</taxon>
        <taxon>Caryophylliidae</taxon>
        <taxon>Desmophyllum</taxon>
    </lineage>
</organism>
<accession>A0A9W9ZHE1</accession>
<dbReference type="SUPFAM" id="SSF53187">
    <property type="entry name" value="Zn-dependent exopeptidases"/>
    <property type="match status" value="1"/>
</dbReference>
<dbReference type="Pfam" id="PF04389">
    <property type="entry name" value="Peptidase_M28"/>
    <property type="match status" value="1"/>
</dbReference>
<dbReference type="OrthoDB" id="5841748at2759"/>